<keyword evidence="2" id="KW-1185">Reference proteome</keyword>
<reference evidence="1" key="1">
    <citation type="submission" date="2023-06" db="EMBL/GenBank/DDBJ databases">
        <title>Genome-scale phylogeny and comparative genomics of the fungal order Sordariales.</title>
        <authorList>
            <consortium name="Lawrence Berkeley National Laboratory"/>
            <person name="Hensen N."/>
            <person name="Bonometti L."/>
            <person name="Westerberg I."/>
            <person name="Brannstrom I.O."/>
            <person name="Guillou S."/>
            <person name="Cros-Aarteil S."/>
            <person name="Calhoun S."/>
            <person name="Haridas S."/>
            <person name="Kuo A."/>
            <person name="Mondo S."/>
            <person name="Pangilinan J."/>
            <person name="Riley R."/>
            <person name="Labutti K."/>
            <person name="Andreopoulos B."/>
            <person name="Lipzen A."/>
            <person name="Chen C."/>
            <person name="Yanf M."/>
            <person name="Daum C."/>
            <person name="Ng V."/>
            <person name="Clum A."/>
            <person name="Steindorff A."/>
            <person name="Ohm R."/>
            <person name="Martin F."/>
            <person name="Silar P."/>
            <person name="Natvig D."/>
            <person name="Lalanne C."/>
            <person name="Gautier V."/>
            <person name="Ament-Velasquez S.L."/>
            <person name="Kruys A."/>
            <person name="Hutchinson M.I."/>
            <person name="Powell A.J."/>
            <person name="Barry K."/>
            <person name="Miller A.N."/>
            <person name="Grigoriev I.V."/>
            <person name="Debuchy R."/>
            <person name="Gladieux P."/>
            <person name="Thoren M.H."/>
            <person name="Johannesson H."/>
        </authorList>
    </citation>
    <scope>NUCLEOTIDE SEQUENCE</scope>
    <source>
        <strain evidence="1">SMH2532-1</strain>
    </source>
</reference>
<dbReference type="EMBL" id="JAULSV010000005">
    <property type="protein sequence ID" value="KAK0643934.1"/>
    <property type="molecule type" value="Genomic_DNA"/>
</dbReference>
<protein>
    <recommendedName>
        <fullName evidence="3">BTB domain-containing protein</fullName>
    </recommendedName>
</protein>
<dbReference type="AlphaFoldDB" id="A0AA39Y0V3"/>
<organism evidence="1 2">
    <name type="scientific">Cercophora newfieldiana</name>
    <dbReference type="NCBI Taxonomy" id="92897"/>
    <lineage>
        <taxon>Eukaryota</taxon>
        <taxon>Fungi</taxon>
        <taxon>Dikarya</taxon>
        <taxon>Ascomycota</taxon>
        <taxon>Pezizomycotina</taxon>
        <taxon>Sordariomycetes</taxon>
        <taxon>Sordariomycetidae</taxon>
        <taxon>Sordariales</taxon>
        <taxon>Lasiosphaeriaceae</taxon>
        <taxon>Cercophora</taxon>
    </lineage>
</organism>
<sequence length="115" mass="12993">MSTNAYQPSTTAPPTRNVVRVDKYLCDLCLRTPEKDFLVCSNTLRRSSKAWNAMLFGKFAEARPVQGEWTVSLPEDNPAALLVVLDMIHGNHEQVSPRPSLDEMYEILRPTKNTT</sequence>
<evidence type="ECO:0000313" key="2">
    <source>
        <dbReference type="Proteomes" id="UP001174936"/>
    </source>
</evidence>
<dbReference type="Gene3D" id="3.30.710.10">
    <property type="entry name" value="Potassium Channel Kv1.1, Chain A"/>
    <property type="match status" value="1"/>
</dbReference>
<accession>A0AA39Y0V3</accession>
<gene>
    <name evidence="1" type="ORF">B0T16DRAFT_460026</name>
</gene>
<name>A0AA39Y0V3_9PEZI</name>
<dbReference type="InterPro" id="IPR011333">
    <property type="entry name" value="SKP1/BTB/POZ_sf"/>
</dbReference>
<evidence type="ECO:0008006" key="3">
    <source>
        <dbReference type="Google" id="ProtNLM"/>
    </source>
</evidence>
<comment type="caution">
    <text evidence="1">The sequence shown here is derived from an EMBL/GenBank/DDBJ whole genome shotgun (WGS) entry which is preliminary data.</text>
</comment>
<dbReference type="Proteomes" id="UP001174936">
    <property type="component" value="Unassembled WGS sequence"/>
</dbReference>
<evidence type="ECO:0000313" key="1">
    <source>
        <dbReference type="EMBL" id="KAK0643934.1"/>
    </source>
</evidence>
<dbReference type="SUPFAM" id="SSF54695">
    <property type="entry name" value="POZ domain"/>
    <property type="match status" value="1"/>
</dbReference>
<proteinExistence type="predicted"/>